<accession>A0A9P7JQK5</accession>
<comment type="caution">
    <text evidence="2">The sequence shown here is derived from an EMBL/GenBank/DDBJ whole genome shotgun (WGS) entry which is preliminary data.</text>
</comment>
<protein>
    <submittedName>
        <fullName evidence="2">Uncharacterized protein</fullName>
    </submittedName>
</protein>
<dbReference type="Proteomes" id="UP000823399">
    <property type="component" value="Unassembled WGS sequence"/>
</dbReference>
<evidence type="ECO:0000313" key="2">
    <source>
        <dbReference type="EMBL" id="KAG2099248.1"/>
    </source>
</evidence>
<feature type="region of interest" description="Disordered" evidence="1">
    <location>
        <begin position="1"/>
        <end position="30"/>
    </location>
</feature>
<gene>
    <name evidence="2" type="ORF">F5147DRAFT_777367</name>
</gene>
<proteinExistence type="predicted"/>
<dbReference type="EMBL" id="JABBWM010000058">
    <property type="protein sequence ID" value="KAG2099248.1"/>
    <property type="molecule type" value="Genomic_DNA"/>
</dbReference>
<evidence type="ECO:0000256" key="1">
    <source>
        <dbReference type="SAM" id="MobiDB-lite"/>
    </source>
</evidence>
<dbReference type="OrthoDB" id="2675068at2759"/>
<organism evidence="2 3">
    <name type="scientific">Suillus discolor</name>
    <dbReference type="NCBI Taxonomy" id="1912936"/>
    <lineage>
        <taxon>Eukaryota</taxon>
        <taxon>Fungi</taxon>
        <taxon>Dikarya</taxon>
        <taxon>Basidiomycota</taxon>
        <taxon>Agaricomycotina</taxon>
        <taxon>Agaricomycetes</taxon>
        <taxon>Agaricomycetidae</taxon>
        <taxon>Boletales</taxon>
        <taxon>Suillineae</taxon>
        <taxon>Suillaceae</taxon>
        <taxon>Suillus</taxon>
    </lineage>
</organism>
<dbReference type="RefSeq" id="XP_041289135.1">
    <property type="nucleotide sequence ID" value="XM_041441970.1"/>
</dbReference>
<sequence length="150" mass="17036">MSMSEPGDGAHALALPDSSGAVPTSTEARAKRRIAALEEELQTMRQERGMKQRKTTYYVAQGRGARHMSVLYTNLEDLITENDRRYEEAILDNLEGSTLEQNRLQRGYLALAQALPWFHSKLSELDADDCEDMLKKFTPFRDLCQDTPLK</sequence>
<dbReference type="AlphaFoldDB" id="A0A9P7JQK5"/>
<keyword evidence="3" id="KW-1185">Reference proteome</keyword>
<evidence type="ECO:0000313" key="3">
    <source>
        <dbReference type="Proteomes" id="UP000823399"/>
    </source>
</evidence>
<reference evidence="2" key="1">
    <citation type="journal article" date="2020" name="New Phytol.">
        <title>Comparative genomics reveals dynamic genome evolution in host specialist ectomycorrhizal fungi.</title>
        <authorList>
            <person name="Lofgren L.A."/>
            <person name="Nguyen N.H."/>
            <person name="Vilgalys R."/>
            <person name="Ruytinx J."/>
            <person name="Liao H.L."/>
            <person name="Branco S."/>
            <person name="Kuo A."/>
            <person name="LaButti K."/>
            <person name="Lipzen A."/>
            <person name="Andreopoulos W."/>
            <person name="Pangilinan J."/>
            <person name="Riley R."/>
            <person name="Hundley H."/>
            <person name="Na H."/>
            <person name="Barry K."/>
            <person name="Grigoriev I.V."/>
            <person name="Stajich J.E."/>
            <person name="Kennedy P.G."/>
        </authorList>
    </citation>
    <scope>NUCLEOTIDE SEQUENCE</scope>
    <source>
        <strain evidence="2">FC423</strain>
    </source>
</reference>
<name>A0A9P7JQK5_9AGAM</name>
<dbReference type="GeneID" id="64704229"/>